<accession>A0ABS9TF90</accession>
<reference evidence="2 3" key="1">
    <citation type="submission" date="2022-03" db="EMBL/GenBank/DDBJ databases">
        <title>Pseudonocardia alaer sp. nov., a novel actinomycete isolated from reed forest soil.</title>
        <authorList>
            <person name="Wang L."/>
        </authorList>
    </citation>
    <scope>NUCLEOTIDE SEQUENCE [LARGE SCALE GENOMIC DNA]</scope>
    <source>
        <strain evidence="2 3">Y-16303</strain>
    </source>
</reference>
<dbReference type="SUPFAM" id="SSF47336">
    <property type="entry name" value="ACP-like"/>
    <property type="match status" value="1"/>
</dbReference>
<dbReference type="Pfam" id="PF00550">
    <property type="entry name" value="PP-binding"/>
    <property type="match status" value="1"/>
</dbReference>
<dbReference type="PROSITE" id="PS50075">
    <property type="entry name" value="CARRIER"/>
    <property type="match status" value="1"/>
</dbReference>
<gene>
    <name evidence="2" type="ORF">MMF94_15810</name>
</gene>
<sequence>MSEPDAGDLITIIGKSMGYVLALPPLAATDDFFGAGGDSYRAMEVLSELVVRYGPDDSARAERLHEELVLAMFDDSTPQALAVVFERY</sequence>
<evidence type="ECO:0000313" key="3">
    <source>
        <dbReference type="Proteomes" id="UP001299970"/>
    </source>
</evidence>
<feature type="domain" description="Carrier" evidence="1">
    <location>
        <begin position="4"/>
        <end position="88"/>
    </location>
</feature>
<name>A0ABS9TF90_9PSEU</name>
<comment type="caution">
    <text evidence="2">The sequence shown here is derived from an EMBL/GenBank/DDBJ whole genome shotgun (WGS) entry which is preliminary data.</text>
</comment>
<organism evidence="2 3">
    <name type="scientific">Pseudonocardia alaniniphila</name>
    <dbReference type="NCBI Taxonomy" id="75291"/>
    <lineage>
        <taxon>Bacteria</taxon>
        <taxon>Bacillati</taxon>
        <taxon>Actinomycetota</taxon>
        <taxon>Actinomycetes</taxon>
        <taxon>Pseudonocardiales</taxon>
        <taxon>Pseudonocardiaceae</taxon>
        <taxon>Pseudonocardia</taxon>
    </lineage>
</organism>
<dbReference type="InterPro" id="IPR009081">
    <property type="entry name" value="PP-bd_ACP"/>
</dbReference>
<evidence type="ECO:0000259" key="1">
    <source>
        <dbReference type="PROSITE" id="PS50075"/>
    </source>
</evidence>
<dbReference type="Gene3D" id="1.10.1200.10">
    <property type="entry name" value="ACP-like"/>
    <property type="match status" value="1"/>
</dbReference>
<dbReference type="InterPro" id="IPR036736">
    <property type="entry name" value="ACP-like_sf"/>
</dbReference>
<evidence type="ECO:0000313" key="2">
    <source>
        <dbReference type="EMBL" id="MCH6167148.1"/>
    </source>
</evidence>
<keyword evidence="3" id="KW-1185">Reference proteome</keyword>
<dbReference type="Proteomes" id="UP001299970">
    <property type="component" value="Unassembled WGS sequence"/>
</dbReference>
<protein>
    <recommendedName>
        <fullName evidence="1">Carrier domain-containing protein</fullName>
    </recommendedName>
</protein>
<proteinExistence type="predicted"/>
<dbReference type="RefSeq" id="WP_241037373.1">
    <property type="nucleotide sequence ID" value="NZ_BAAAJF010000015.1"/>
</dbReference>
<dbReference type="EMBL" id="JAKXMK010000012">
    <property type="protein sequence ID" value="MCH6167148.1"/>
    <property type="molecule type" value="Genomic_DNA"/>
</dbReference>